<evidence type="ECO:0000313" key="2">
    <source>
        <dbReference type="EMBL" id="ETD24991.1"/>
    </source>
</evidence>
<dbReference type="OrthoDB" id="5329799at2"/>
<gene>
    <name evidence="2" type="ORF">HMPREF2086_00326</name>
</gene>
<dbReference type="PATRIC" id="fig|1357400.3.peg.445"/>
<comment type="caution">
    <text evidence="2">The sequence shown here is derived from an EMBL/GenBank/DDBJ whole genome shotgun (WGS) entry which is preliminary data.</text>
</comment>
<feature type="coiled-coil region" evidence="1">
    <location>
        <begin position="4"/>
        <end position="52"/>
    </location>
</feature>
<protein>
    <recommendedName>
        <fullName evidence="4">DUF904 domain-containing protein</fullName>
    </recommendedName>
</protein>
<evidence type="ECO:0000313" key="3">
    <source>
        <dbReference type="Proteomes" id="UP000018731"/>
    </source>
</evidence>
<dbReference type="Gene3D" id="1.20.5.170">
    <property type="match status" value="1"/>
</dbReference>
<keyword evidence="1" id="KW-0175">Coiled coil</keyword>
<dbReference type="STRING" id="1357400.HMPREF2086_00326"/>
<evidence type="ECO:0008006" key="4">
    <source>
        <dbReference type="Google" id="ProtNLM"/>
    </source>
</evidence>
<dbReference type="EMBL" id="AZJI01000001">
    <property type="protein sequence ID" value="ETD24991.1"/>
    <property type="molecule type" value="Genomic_DNA"/>
</dbReference>
<reference evidence="2 3" key="1">
    <citation type="journal article" date="2014" name="Genome Announc.">
        <title>Draft genome sequences of six enterohepatic helicobacter species isolated from humans and one from rhesus macaques.</title>
        <authorList>
            <person name="Shen Z."/>
            <person name="Sheh A."/>
            <person name="Young S.K."/>
            <person name="Abouelliel A."/>
            <person name="Ward D.V."/>
            <person name="Earl A.M."/>
            <person name="Fox J.G."/>
        </authorList>
    </citation>
    <scope>NUCLEOTIDE SEQUENCE [LARGE SCALE GENOMIC DNA]</scope>
    <source>
        <strain evidence="2 3">MIT 99-5501</strain>
    </source>
</reference>
<dbReference type="Proteomes" id="UP000018731">
    <property type="component" value="Unassembled WGS sequence"/>
</dbReference>
<name>V8CE52_9HELI</name>
<keyword evidence="3" id="KW-1185">Reference proteome</keyword>
<sequence length="85" mass="9663">MSLIQNLEAKIDSILQSYEQKVAEINALKNKVKNLEASNKEKDLQISSLYEEIAQRDKAVESLYGKISSAFKENEIIKESKQEST</sequence>
<dbReference type="AlphaFoldDB" id="V8CE52"/>
<dbReference type="HOGENOM" id="CLU_180687_1_1_7"/>
<dbReference type="RefSeq" id="WP_023926993.1">
    <property type="nucleotide sequence ID" value="NZ_KI669454.1"/>
</dbReference>
<proteinExistence type="predicted"/>
<accession>V8CE52</accession>
<organism evidence="2 3">
    <name type="scientific">Helicobacter macacae MIT 99-5501</name>
    <dbReference type="NCBI Taxonomy" id="1357400"/>
    <lineage>
        <taxon>Bacteria</taxon>
        <taxon>Pseudomonadati</taxon>
        <taxon>Campylobacterota</taxon>
        <taxon>Epsilonproteobacteria</taxon>
        <taxon>Campylobacterales</taxon>
        <taxon>Helicobacteraceae</taxon>
        <taxon>Helicobacter</taxon>
    </lineage>
</organism>
<evidence type="ECO:0000256" key="1">
    <source>
        <dbReference type="SAM" id="Coils"/>
    </source>
</evidence>